<dbReference type="NCBIfam" id="TIGR00937">
    <property type="entry name" value="2A51"/>
    <property type="match status" value="1"/>
</dbReference>
<evidence type="ECO:0000256" key="7">
    <source>
        <dbReference type="SAM" id="Phobius"/>
    </source>
</evidence>
<feature type="transmembrane region" description="Helical" evidence="7">
    <location>
        <begin position="340"/>
        <end position="357"/>
    </location>
</feature>
<dbReference type="Pfam" id="PF02417">
    <property type="entry name" value="Chromate_transp"/>
    <property type="match status" value="2"/>
</dbReference>
<feature type="transmembrane region" description="Helical" evidence="7">
    <location>
        <begin position="102"/>
        <end position="120"/>
    </location>
</feature>
<dbReference type="PANTHER" id="PTHR33567">
    <property type="entry name" value="CHROMATE ION TRANSPORTER (EUROFUNG)"/>
    <property type="match status" value="1"/>
</dbReference>
<feature type="transmembrane region" description="Helical" evidence="7">
    <location>
        <begin position="189"/>
        <end position="209"/>
    </location>
</feature>
<organism evidence="8 9">
    <name type="scientific">Pseudoalteromonas arctica</name>
    <dbReference type="NCBI Taxonomy" id="394751"/>
    <lineage>
        <taxon>Bacteria</taxon>
        <taxon>Pseudomonadati</taxon>
        <taxon>Pseudomonadota</taxon>
        <taxon>Gammaproteobacteria</taxon>
        <taxon>Alteromonadales</taxon>
        <taxon>Pseudoalteromonadaceae</taxon>
        <taxon>Pseudoalteromonas</taxon>
    </lineage>
</organism>
<keyword evidence="3" id="KW-1003">Cell membrane</keyword>
<feature type="transmembrane region" description="Helical" evidence="7">
    <location>
        <begin position="279"/>
        <end position="301"/>
    </location>
</feature>
<comment type="similarity">
    <text evidence="2">Belongs to the chromate ion transporter (CHR) (TC 2.A.51) family.</text>
</comment>
<sequence length="384" mass="40941">MLIAIFRQFFLLGCMSFGGPAAHLGYFKRHFVDSLNWLTNTRYAQLISLSQALPGPGSSQVSFAIGVERAGVLGGIAAFVGFTLPSFLIMVLLAVSAHQFDAVYFAIIAGLKLFAVVIVADATLSMAKSFCTSAALKLLAVMSTLALVLFPMMGTQIAILITAATVGAIWPLLKLGTATENVGSTKSNINWIALGLFAILLGVSFIPLGHEFALFTPFYQAGAMVFGGGHVVLPVLQVGVPALSDDQFLSAYASAQAVPGPMFTIATYLGAQLTTEQPLVGALIATLLIFMPGFLLILAFQKSWINLASKPRFASSIAALNAAVVGFLAAALYSPIWTSAVHNLWQVALVIITFAWLRFKKPPIWWLLALFIAVGLLQHYLPSL</sequence>
<protein>
    <submittedName>
        <fullName evidence="8">Chromate efflux transporter</fullName>
    </submittedName>
</protein>
<evidence type="ECO:0000313" key="8">
    <source>
        <dbReference type="EMBL" id="NMP04793.1"/>
    </source>
</evidence>
<accession>A0AAP6Y401</accession>
<feature type="transmembrane region" description="Helical" evidence="7">
    <location>
        <begin position="364"/>
        <end position="381"/>
    </location>
</feature>
<evidence type="ECO:0000256" key="6">
    <source>
        <dbReference type="ARBA" id="ARBA00023136"/>
    </source>
</evidence>
<dbReference type="Proteomes" id="UP000549590">
    <property type="component" value="Unassembled WGS sequence"/>
</dbReference>
<feature type="transmembrane region" description="Helical" evidence="7">
    <location>
        <begin position="72"/>
        <end position="95"/>
    </location>
</feature>
<dbReference type="GO" id="GO:0005886">
    <property type="term" value="C:plasma membrane"/>
    <property type="evidence" value="ECO:0007669"/>
    <property type="project" value="UniProtKB-SubCell"/>
</dbReference>
<keyword evidence="5 7" id="KW-1133">Transmembrane helix</keyword>
<comment type="subcellular location">
    <subcellularLocation>
        <location evidence="1">Cell membrane</location>
        <topology evidence="1">Multi-pass membrane protein</topology>
    </subcellularLocation>
</comment>
<dbReference type="InterPro" id="IPR003370">
    <property type="entry name" value="Chromate_transpt"/>
</dbReference>
<gene>
    <name evidence="8" type="primary">chrA</name>
    <name evidence="8" type="ORF">HHE94_18990</name>
</gene>
<dbReference type="AlphaFoldDB" id="A0AAP6Y401"/>
<dbReference type="RefSeq" id="WP_169045276.1">
    <property type="nucleotide sequence ID" value="NZ_JABBYB010000015.1"/>
</dbReference>
<dbReference type="PIRSF" id="PIRSF004810">
    <property type="entry name" value="ChrA"/>
    <property type="match status" value="1"/>
</dbReference>
<keyword evidence="6 7" id="KW-0472">Membrane</keyword>
<evidence type="ECO:0000256" key="3">
    <source>
        <dbReference type="ARBA" id="ARBA00022475"/>
    </source>
</evidence>
<evidence type="ECO:0000256" key="1">
    <source>
        <dbReference type="ARBA" id="ARBA00004651"/>
    </source>
</evidence>
<feature type="transmembrane region" description="Helical" evidence="7">
    <location>
        <begin position="221"/>
        <end position="240"/>
    </location>
</feature>
<dbReference type="GO" id="GO:0015109">
    <property type="term" value="F:chromate transmembrane transporter activity"/>
    <property type="evidence" value="ECO:0007669"/>
    <property type="project" value="InterPro"/>
</dbReference>
<dbReference type="InterPro" id="IPR014047">
    <property type="entry name" value="Chr_Tranpt_l_chain"/>
</dbReference>
<proteinExistence type="inferred from homology"/>
<dbReference type="PANTHER" id="PTHR33567:SF3">
    <property type="entry name" value="CHROMATE ION TRANSPORTER (EUROFUNG)"/>
    <property type="match status" value="1"/>
</dbReference>
<dbReference type="EMBL" id="JABBYB010000015">
    <property type="protein sequence ID" value="NMP04793.1"/>
    <property type="molecule type" value="Genomic_DNA"/>
</dbReference>
<name>A0AAP6Y401_9GAMM</name>
<feature type="transmembrane region" description="Helical" evidence="7">
    <location>
        <begin position="313"/>
        <end position="334"/>
    </location>
</feature>
<evidence type="ECO:0000313" key="9">
    <source>
        <dbReference type="Proteomes" id="UP000549590"/>
    </source>
</evidence>
<reference evidence="8 9" key="1">
    <citation type="submission" date="2020-04" db="EMBL/GenBank/DDBJ databases">
        <title>Genome sequencing and assembly of Pseudoalteromonas arctica.</title>
        <authorList>
            <person name="Cook G.M."/>
        </authorList>
    </citation>
    <scope>NUCLEOTIDE SEQUENCE [LARGE SCALE GENOMIC DNA]</scope>
    <source>
        <strain evidence="8 9">NEC-BIFX-2020_001</strain>
    </source>
</reference>
<evidence type="ECO:0000256" key="2">
    <source>
        <dbReference type="ARBA" id="ARBA00005262"/>
    </source>
</evidence>
<comment type="caution">
    <text evidence="8">The sequence shown here is derived from an EMBL/GenBank/DDBJ whole genome shotgun (WGS) entry which is preliminary data.</text>
</comment>
<keyword evidence="4 7" id="KW-0812">Transmembrane</keyword>
<evidence type="ECO:0000256" key="4">
    <source>
        <dbReference type="ARBA" id="ARBA00022692"/>
    </source>
</evidence>
<evidence type="ECO:0000256" key="5">
    <source>
        <dbReference type="ARBA" id="ARBA00022989"/>
    </source>
</evidence>